<evidence type="ECO:0000256" key="1">
    <source>
        <dbReference type="SAM" id="SignalP"/>
    </source>
</evidence>
<evidence type="ECO:0000313" key="3">
    <source>
        <dbReference type="Proteomes" id="UP000736328"/>
    </source>
</evidence>
<dbReference type="AlphaFoldDB" id="A0A933ML10"/>
<comment type="caution">
    <text evidence="2">The sequence shown here is derived from an EMBL/GenBank/DDBJ whole genome shotgun (WGS) entry which is preliminary data.</text>
</comment>
<organism evidence="2 3">
    <name type="scientific">candidate division TA06 bacterium</name>
    <dbReference type="NCBI Taxonomy" id="2250710"/>
    <lineage>
        <taxon>Bacteria</taxon>
        <taxon>Bacteria division TA06</taxon>
    </lineage>
</organism>
<evidence type="ECO:0000313" key="2">
    <source>
        <dbReference type="EMBL" id="MBI4727280.1"/>
    </source>
</evidence>
<keyword evidence="1" id="KW-0732">Signal</keyword>
<accession>A0A933ML10</accession>
<dbReference type="Proteomes" id="UP000736328">
    <property type="component" value="Unassembled WGS sequence"/>
</dbReference>
<gene>
    <name evidence="2" type="ORF">HY768_08695</name>
</gene>
<reference evidence="2" key="1">
    <citation type="submission" date="2020-07" db="EMBL/GenBank/DDBJ databases">
        <title>Huge and variable diversity of episymbiotic CPR bacteria and DPANN archaea in groundwater ecosystems.</title>
        <authorList>
            <person name="He C.Y."/>
            <person name="Keren R."/>
            <person name="Whittaker M."/>
            <person name="Farag I.F."/>
            <person name="Doudna J."/>
            <person name="Cate J.H.D."/>
            <person name="Banfield J.F."/>
        </authorList>
    </citation>
    <scope>NUCLEOTIDE SEQUENCE</scope>
    <source>
        <strain evidence="2">NC_groundwater_1520_Pr4_B-0.1um_53_5</strain>
    </source>
</reference>
<feature type="signal peptide" evidence="1">
    <location>
        <begin position="1"/>
        <end position="20"/>
    </location>
</feature>
<feature type="chain" id="PRO_5037573401" description="DUF4402 domain-containing protein" evidence="1">
    <location>
        <begin position="21"/>
        <end position="180"/>
    </location>
</feature>
<proteinExistence type="predicted"/>
<name>A0A933ML10_UNCT6</name>
<sequence length="180" mass="18955">MKKILLATVAVALFAGMALAQVDQTGTTNIEVKVVGVFTMTLTPASGSTITYGDGVTTMVPGTSDNTKTVGILVKSNFKNNTWYLKVNQDQILTDAAIVETIPSANFTHTSTGGLGVHADAAATEFVTTTPTLFYTCDAAERKNIPTGTTITQQLQLLVPDTQAAGTYINTLTYTLTVTP</sequence>
<protein>
    <recommendedName>
        <fullName evidence="4">DUF4402 domain-containing protein</fullName>
    </recommendedName>
</protein>
<dbReference type="EMBL" id="JACQXR010000114">
    <property type="protein sequence ID" value="MBI4727280.1"/>
    <property type="molecule type" value="Genomic_DNA"/>
</dbReference>
<evidence type="ECO:0008006" key="4">
    <source>
        <dbReference type="Google" id="ProtNLM"/>
    </source>
</evidence>